<keyword evidence="8 11" id="KW-0472">Membrane</keyword>
<feature type="transmembrane region" description="Helical" evidence="11">
    <location>
        <begin position="6"/>
        <end position="31"/>
    </location>
</feature>
<evidence type="ECO:0000256" key="6">
    <source>
        <dbReference type="ARBA" id="ARBA00022989"/>
    </source>
</evidence>
<dbReference type="PANTHER" id="PTHR26452">
    <property type="entry name" value="OLFACTORY RECEPTOR"/>
    <property type="match status" value="1"/>
</dbReference>
<feature type="transmembrane region" description="Helical" evidence="11">
    <location>
        <begin position="80"/>
        <end position="98"/>
    </location>
</feature>
<feature type="domain" description="G-protein coupled receptors family 1 profile" evidence="12">
    <location>
        <begin position="1"/>
        <end position="95"/>
    </location>
</feature>
<evidence type="ECO:0000256" key="9">
    <source>
        <dbReference type="ARBA" id="ARBA00023170"/>
    </source>
</evidence>
<dbReference type="GO" id="GO:0005886">
    <property type="term" value="C:plasma membrane"/>
    <property type="evidence" value="ECO:0007669"/>
    <property type="project" value="UniProtKB-SubCell"/>
</dbReference>
<dbReference type="InterPro" id="IPR000725">
    <property type="entry name" value="Olfact_rcpt"/>
</dbReference>
<evidence type="ECO:0000259" key="12">
    <source>
        <dbReference type="PROSITE" id="PS50262"/>
    </source>
</evidence>
<name>A0A974BNF8_XENLA</name>
<evidence type="ECO:0000256" key="1">
    <source>
        <dbReference type="ARBA" id="ARBA00004651"/>
    </source>
</evidence>
<evidence type="ECO:0000256" key="4">
    <source>
        <dbReference type="ARBA" id="ARBA00022692"/>
    </source>
</evidence>
<keyword evidence="3" id="KW-1003">Cell membrane</keyword>
<evidence type="ECO:0000256" key="3">
    <source>
        <dbReference type="ARBA" id="ARBA00022475"/>
    </source>
</evidence>
<keyword evidence="5" id="KW-0716">Sensory transduction</keyword>
<dbReference type="Pfam" id="PF13853">
    <property type="entry name" value="7tm_4"/>
    <property type="match status" value="1"/>
</dbReference>
<keyword evidence="6 11" id="KW-1133">Transmembrane helix</keyword>
<reference evidence="13" key="1">
    <citation type="submission" date="2016-05" db="EMBL/GenBank/DDBJ databases">
        <title>WGS assembly of Xenopus laevis.</title>
        <authorList>
            <person name="Session A."/>
            <person name="Uno Y."/>
            <person name="Kwon T."/>
            <person name="Chapman J."/>
            <person name="Toyoda A."/>
            <person name="Takahashi S."/>
            <person name="Fukui A."/>
            <person name="Hikosaka A."/>
            <person name="Putnam N."/>
            <person name="Stites J."/>
            <person name="Van Heeringen S."/>
            <person name="Quigley I."/>
            <person name="Heinz S."/>
            <person name="Hellsten U."/>
            <person name="Lyons J."/>
            <person name="Suzuki A."/>
            <person name="Kondo M."/>
            <person name="Ogino H."/>
            <person name="Ochi H."/>
            <person name="Bogdanovic O."/>
            <person name="Lister R."/>
            <person name="Georgiou G."/>
            <person name="Paranjpe S."/>
            <person name="Van Kruijsbergen I."/>
            <person name="Mozaffari S."/>
            <person name="Shu S."/>
            <person name="Schmutz J."/>
            <person name="Jenkins J."/>
            <person name="Grimwood J."/>
            <person name="Carlson J."/>
            <person name="Mitros T."/>
            <person name="Simakov O."/>
            <person name="Heald R."/>
            <person name="Miller K."/>
            <person name="Haudenschild C."/>
            <person name="Kuroki Y."/>
            <person name="Tanaka T."/>
            <person name="Michiue T."/>
            <person name="Watanabe M."/>
            <person name="Kinoshita T."/>
            <person name="Ohta Y."/>
            <person name="Mawaribuchi S."/>
            <person name="Suzuki Y."/>
            <person name="Haramoto Y."/>
            <person name="Yamamoto T."/>
            <person name="Takagi C."/>
            <person name="Kitzman J."/>
            <person name="Shendure J."/>
            <person name="Nakayama T."/>
            <person name="Izutsu Y."/>
            <person name="Robert J."/>
            <person name="Dichmann D."/>
            <person name="Flajnik M."/>
            <person name="Houston D."/>
            <person name="Marcotte E."/>
            <person name="Wallingford J."/>
            <person name="Ito Y."/>
            <person name="Asashima M."/>
            <person name="Ueno N."/>
            <person name="Matsuda Y."/>
            <person name="Jan Veenstra G."/>
            <person name="Fujiyama A."/>
            <person name="Harland R."/>
            <person name="Taira M."/>
            <person name="Rokhsar D.S."/>
        </authorList>
    </citation>
    <scope>NUCLEOTIDE SEQUENCE</scope>
    <source>
        <strain evidence="13">J</strain>
        <tissue evidence="13">Blood</tissue>
    </source>
</reference>
<dbReference type="PRINTS" id="PR00245">
    <property type="entry name" value="OLFACTORYR"/>
</dbReference>
<dbReference type="PROSITE" id="PS50262">
    <property type="entry name" value="G_PROTEIN_RECEP_F1_2"/>
    <property type="match status" value="1"/>
</dbReference>
<protein>
    <recommendedName>
        <fullName evidence="12">G-protein coupled receptors family 1 profile domain-containing protein</fullName>
    </recommendedName>
</protein>
<evidence type="ECO:0000256" key="10">
    <source>
        <dbReference type="ARBA" id="ARBA00023224"/>
    </source>
</evidence>
<dbReference type="GO" id="GO:0004984">
    <property type="term" value="F:olfactory receptor activity"/>
    <property type="evidence" value="ECO:0007669"/>
    <property type="project" value="InterPro"/>
</dbReference>
<keyword evidence="5" id="KW-0552">Olfaction</keyword>
<accession>A0A974BNF8</accession>
<proteinExistence type="inferred from homology"/>
<dbReference type="GO" id="GO:0004930">
    <property type="term" value="F:G protein-coupled receptor activity"/>
    <property type="evidence" value="ECO:0007669"/>
    <property type="project" value="UniProtKB-KW"/>
</dbReference>
<dbReference type="AlphaFoldDB" id="A0A974BNF8"/>
<dbReference type="FunFam" id="1.10.1220.70:FF:000001">
    <property type="entry name" value="Olfactory receptor"/>
    <property type="match status" value="1"/>
</dbReference>
<evidence type="ECO:0000256" key="5">
    <source>
        <dbReference type="ARBA" id="ARBA00022725"/>
    </source>
</evidence>
<evidence type="ECO:0000256" key="2">
    <source>
        <dbReference type="ARBA" id="ARBA00010663"/>
    </source>
</evidence>
<dbReference type="Gene3D" id="1.20.1070.10">
    <property type="entry name" value="Rhodopsin 7-helix transmembrane proteins"/>
    <property type="match status" value="1"/>
</dbReference>
<dbReference type="InterPro" id="IPR017452">
    <property type="entry name" value="GPCR_Rhodpsn_7TM"/>
</dbReference>
<keyword evidence="4 11" id="KW-0812">Transmembrane</keyword>
<gene>
    <name evidence="13" type="ORF">XELAEV_18003238mg</name>
</gene>
<keyword evidence="9" id="KW-0675">Receptor</keyword>
<dbReference type="EMBL" id="KV505366">
    <property type="protein sequence ID" value="OCT55289.1"/>
    <property type="molecule type" value="Genomic_DNA"/>
</dbReference>
<sequence length="124" mass="14424">MLLIFLSVTLFGVGPLGVTFYPYFPIISTVLKIPSNQVRSKTFSTCSSHLTVVFIFYSTAFFNYFRSYENDHYAEDKVTSVFYAVLTPVLNPLIYSLRNQELKSSLKRVLQRLLKKTEQKNYNR</sequence>
<comment type="subcellular location">
    <subcellularLocation>
        <location evidence="1">Cell membrane</location>
        <topology evidence="1">Multi-pass membrane protein</topology>
    </subcellularLocation>
</comment>
<keyword evidence="7" id="KW-0297">G-protein coupled receptor</keyword>
<feature type="transmembrane region" description="Helical" evidence="11">
    <location>
        <begin position="43"/>
        <end position="65"/>
    </location>
</feature>
<evidence type="ECO:0000256" key="8">
    <source>
        <dbReference type="ARBA" id="ARBA00023136"/>
    </source>
</evidence>
<dbReference type="InterPro" id="IPR050516">
    <property type="entry name" value="Olfactory_GPCR"/>
</dbReference>
<dbReference type="Proteomes" id="UP000694892">
    <property type="component" value="Unassembled WGS sequence"/>
</dbReference>
<organism evidence="13">
    <name type="scientific">Xenopus laevis</name>
    <name type="common">African clawed frog</name>
    <dbReference type="NCBI Taxonomy" id="8355"/>
    <lineage>
        <taxon>Eukaryota</taxon>
        <taxon>Metazoa</taxon>
        <taxon>Chordata</taxon>
        <taxon>Craniata</taxon>
        <taxon>Vertebrata</taxon>
        <taxon>Euteleostomi</taxon>
        <taxon>Amphibia</taxon>
        <taxon>Batrachia</taxon>
        <taxon>Anura</taxon>
        <taxon>Pipoidea</taxon>
        <taxon>Pipidae</taxon>
        <taxon>Xenopodinae</taxon>
        <taxon>Xenopus</taxon>
        <taxon>Xenopus</taxon>
    </lineage>
</organism>
<evidence type="ECO:0000256" key="11">
    <source>
        <dbReference type="SAM" id="Phobius"/>
    </source>
</evidence>
<comment type="similarity">
    <text evidence="2">Belongs to the G-protein coupled receptor 1 family.</text>
</comment>
<dbReference type="SUPFAM" id="SSF81321">
    <property type="entry name" value="Family A G protein-coupled receptor-like"/>
    <property type="match status" value="1"/>
</dbReference>
<keyword evidence="10" id="KW-0807">Transducer</keyword>
<evidence type="ECO:0000256" key="7">
    <source>
        <dbReference type="ARBA" id="ARBA00023040"/>
    </source>
</evidence>
<evidence type="ECO:0000313" key="13">
    <source>
        <dbReference type="EMBL" id="OCT55289.1"/>
    </source>
</evidence>